<organism evidence="1 2">
    <name type="scientific">Gelidibacter salicanalis</name>
    <dbReference type="NCBI Taxonomy" id="291193"/>
    <lineage>
        <taxon>Bacteria</taxon>
        <taxon>Pseudomonadati</taxon>
        <taxon>Bacteroidota</taxon>
        <taxon>Flavobacteriia</taxon>
        <taxon>Flavobacteriales</taxon>
        <taxon>Flavobacteriaceae</taxon>
        <taxon>Gelidibacter</taxon>
    </lineage>
</organism>
<gene>
    <name evidence="1" type="ORF">JEM65_11140</name>
</gene>
<dbReference type="EMBL" id="JAEHJZ010000026">
    <property type="protein sequence ID" value="MBJ7881198.1"/>
    <property type="molecule type" value="Genomic_DNA"/>
</dbReference>
<accession>A0A934KVT6</accession>
<keyword evidence="2" id="KW-1185">Reference proteome</keyword>
<dbReference type="Proteomes" id="UP000662373">
    <property type="component" value="Unassembled WGS sequence"/>
</dbReference>
<name>A0A934KVT6_9FLAO</name>
<dbReference type="AlphaFoldDB" id="A0A934KVT6"/>
<evidence type="ECO:0000313" key="1">
    <source>
        <dbReference type="EMBL" id="MBJ7881198.1"/>
    </source>
</evidence>
<evidence type="ECO:0000313" key="2">
    <source>
        <dbReference type="Proteomes" id="UP000662373"/>
    </source>
</evidence>
<comment type="caution">
    <text evidence="1">The sequence shown here is derived from an EMBL/GenBank/DDBJ whole genome shotgun (WGS) entry which is preliminary data.</text>
</comment>
<reference evidence="1 2" key="1">
    <citation type="submission" date="2020-09" db="EMBL/GenBank/DDBJ databases">
        <title>Draft genome of Gelidibacter salicanalis PAMC21136.</title>
        <authorList>
            <person name="Park H."/>
        </authorList>
    </citation>
    <scope>NUCLEOTIDE SEQUENCE [LARGE SCALE GENOMIC DNA]</scope>
    <source>
        <strain evidence="1 2">PAMC21136</strain>
    </source>
</reference>
<dbReference type="RefSeq" id="WP_199599418.1">
    <property type="nucleotide sequence ID" value="NZ_JAEHJZ010000026.1"/>
</dbReference>
<protein>
    <submittedName>
        <fullName evidence="1">Uncharacterized protein</fullName>
    </submittedName>
</protein>
<sequence length="68" mass="7742">MKHLIIIIVVFVTGLASAQHNPNRSILEAVKLSKDNLKSDGEQIFEFISDSDFNNRELELRNNRCSVL</sequence>
<proteinExistence type="predicted"/>